<evidence type="ECO:0000313" key="5">
    <source>
        <dbReference type="EMBL" id="MDA4848007.1"/>
    </source>
</evidence>
<evidence type="ECO:0000313" key="6">
    <source>
        <dbReference type="Proteomes" id="UP001148313"/>
    </source>
</evidence>
<dbReference type="InterPro" id="IPR044398">
    <property type="entry name" value="Globin-sensor_dom"/>
</dbReference>
<dbReference type="PRINTS" id="PR00260">
    <property type="entry name" value="CHEMTRNSDUCR"/>
</dbReference>
<gene>
    <name evidence="5" type="ORF">OOZ53_21795</name>
</gene>
<dbReference type="InterPro" id="IPR009050">
    <property type="entry name" value="Globin-like_sf"/>
</dbReference>
<keyword evidence="3" id="KW-0807">Transducer</keyword>
<keyword evidence="1" id="KW-0145">Chemotaxis</keyword>
<comment type="caution">
    <text evidence="5">The sequence shown here is derived from an EMBL/GenBank/DDBJ whole genome shotgun (WGS) entry which is preliminary data.</text>
</comment>
<feature type="domain" description="Methyl-accepting transducer" evidence="4">
    <location>
        <begin position="229"/>
        <end position="458"/>
    </location>
</feature>
<dbReference type="SMART" id="SM00283">
    <property type="entry name" value="MA"/>
    <property type="match status" value="1"/>
</dbReference>
<dbReference type="Gene3D" id="1.10.287.950">
    <property type="entry name" value="Methyl-accepting chemotaxis protein"/>
    <property type="match status" value="1"/>
</dbReference>
<dbReference type="Pfam" id="PF11563">
    <property type="entry name" value="Protoglobin"/>
    <property type="match status" value="1"/>
</dbReference>
<dbReference type="PANTHER" id="PTHR43531">
    <property type="entry name" value="PROTEIN ICFG"/>
    <property type="match status" value="1"/>
</dbReference>
<proteinExistence type="inferred from homology"/>
<dbReference type="InterPro" id="IPR051310">
    <property type="entry name" value="MCP_chemotaxis"/>
</dbReference>
<accession>A0ABT4VTG8</accession>
<evidence type="ECO:0000256" key="3">
    <source>
        <dbReference type="PROSITE-ProRule" id="PRU00284"/>
    </source>
</evidence>
<dbReference type="Gene3D" id="1.10.490.10">
    <property type="entry name" value="Globins"/>
    <property type="match status" value="1"/>
</dbReference>
<dbReference type="InterPro" id="IPR012292">
    <property type="entry name" value="Globin/Proto"/>
</dbReference>
<dbReference type="PROSITE" id="PS50111">
    <property type="entry name" value="CHEMOTAXIS_TRANSDUC_2"/>
    <property type="match status" value="1"/>
</dbReference>
<reference evidence="5" key="1">
    <citation type="submission" date="2022-11" db="EMBL/GenBank/DDBJ databases">
        <title>Hoeflea poritis sp. nov., isolated from scleractinian coral Porites lutea.</title>
        <authorList>
            <person name="Zhang G."/>
            <person name="Wei Q."/>
            <person name="Cai L."/>
        </authorList>
    </citation>
    <scope>NUCLEOTIDE SEQUENCE</scope>
    <source>
        <strain evidence="5">E7-10</strain>
    </source>
</reference>
<comment type="similarity">
    <text evidence="2">Belongs to the methyl-accepting chemotaxis (MCP) protein family.</text>
</comment>
<protein>
    <submittedName>
        <fullName evidence="5">Globin-coupled sensor protein</fullName>
    </submittedName>
</protein>
<organism evidence="5 6">
    <name type="scientific">Hoeflea poritis</name>
    <dbReference type="NCBI Taxonomy" id="2993659"/>
    <lineage>
        <taxon>Bacteria</taxon>
        <taxon>Pseudomonadati</taxon>
        <taxon>Pseudomonadota</taxon>
        <taxon>Alphaproteobacteria</taxon>
        <taxon>Hyphomicrobiales</taxon>
        <taxon>Rhizobiaceae</taxon>
        <taxon>Hoeflea</taxon>
    </lineage>
</organism>
<dbReference type="SUPFAM" id="SSF46458">
    <property type="entry name" value="Globin-like"/>
    <property type="match status" value="1"/>
</dbReference>
<name>A0ABT4VTG8_9HYPH</name>
<dbReference type="SUPFAM" id="SSF58104">
    <property type="entry name" value="Methyl-accepting chemotaxis protein (MCP) signaling domain"/>
    <property type="match status" value="1"/>
</dbReference>
<dbReference type="Proteomes" id="UP001148313">
    <property type="component" value="Unassembled WGS sequence"/>
</dbReference>
<sequence>MAFMGLDDEACARIRDLKPVVDRELGRGLDKFYEKLRETPDVRRFFSSEDQMRRAKGAQEGHWNSIARGSFDNDYMAKVKTIGSVHAKIGLEPQWYIGGYAILVEHLVKSVIKEHWPRQVLGRRTKLDADTFADALAALIKGVLLDMDLAISVYIDEAEAAREAAQEAGIAKERDLVTGIFGQALSHLSQKDLSFAVSDDIPDAYSALRSDFNNSAETLSTALRQVGQAAGAIKAGSSEISASASALSKRSEQQAVSVEETASAVEEITATVESTAKRAEEASSLIRQTRENAEQSGDVVKRTVAAMSEIEKSSDQIDNIIGVIDDIAFQTNLLALNAGVEAARAGEAGKGFAVVAQEVRELAQRSAVAAREIKELISNSGNQVRSGVALVAETGEALEAIIGGIGEISDHAATILQNAREQSNGLKEINQAVNMIDQSTQQNVTMVEESSTASDELAAQASSLAALLDQFTLSGNSADHATAEFDAMLPVEDNRSVA</sequence>
<dbReference type="CDD" id="cd11386">
    <property type="entry name" value="MCP_signal"/>
    <property type="match status" value="1"/>
</dbReference>
<dbReference type="InterPro" id="IPR004089">
    <property type="entry name" value="MCPsignal_dom"/>
</dbReference>
<dbReference type="CDD" id="cd01068">
    <property type="entry name" value="globin_sensor"/>
    <property type="match status" value="1"/>
</dbReference>
<evidence type="ECO:0000256" key="2">
    <source>
        <dbReference type="ARBA" id="ARBA00029447"/>
    </source>
</evidence>
<evidence type="ECO:0000259" key="4">
    <source>
        <dbReference type="PROSITE" id="PS50111"/>
    </source>
</evidence>
<dbReference type="InterPro" id="IPR004090">
    <property type="entry name" value="Chemotax_Me-accpt_rcpt"/>
</dbReference>
<keyword evidence="6" id="KW-1185">Reference proteome</keyword>
<dbReference type="InterPro" id="IPR039379">
    <property type="entry name" value="Protoglobin_sensor_dom"/>
</dbReference>
<evidence type="ECO:0000256" key="1">
    <source>
        <dbReference type="ARBA" id="ARBA00022500"/>
    </source>
</evidence>
<dbReference type="EMBL" id="JAPJZH010000017">
    <property type="protein sequence ID" value="MDA4848007.1"/>
    <property type="molecule type" value="Genomic_DNA"/>
</dbReference>
<dbReference type="Pfam" id="PF00015">
    <property type="entry name" value="MCPsignal"/>
    <property type="match status" value="1"/>
</dbReference>
<dbReference type="PANTHER" id="PTHR43531:SF11">
    <property type="entry name" value="METHYL-ACCEPTING CHEMOTAXIS PROTEIN 3"/>
    <property type="match status" value="1"/>
</dbReference>